<gene>
    <name evidence="3" type="ORF">AXF42_Ash005491</name>
</gene>
<dbReference type="Proteomes" id="UP000236161">
    <property type="component" value="Unassembled WGS sequence"/>
</dbReference>
<organism evidence="3 4">
    <name type="scientific">Apostasia shenzhenica</name>
    <dbReference type="NCBI Taxonomy" id="1088818"/>
    <lineage>
        <taxon>Eukaryota</taxon>
        <taxon>Viridiplantae</taxon>
        <taxon>Streptophyta</taxon>
        <taxon>Embryophyta</taxon>
        <taxon>Tracheophyta</taxon>
        <taxon>Spermatophyta</taxon>
        <taxon>Magnoliopsida</taxon>
        <taxon>Liliopsida</taxon>
        <taxon>Asparagales</taxon>
        <taxon>Orchidaceae</taxon>
        <taxon>Apostasioideae</taxon>
        <taxon>Apostasia</taxon>
    </lineage>
</organism>
<dbReference type="STRING" id="1088818.A0A2I0B728"/>
<proteinExistence type="predicted"/>
<protein>
    <submittedName>
        <fullName evidence="3">Uncharacterized protein</fullName>
    </submittedName>
</protein>
<accession>A0A2I0B728</accession>
<name>A0A2I0B728_9ASPA</name>
<dbReference type="PANTHER" id="PTHR37186:SF1">
    <property type="entry name" value="OS06G0524500 PROTEIN"/>
    <property type="match status" value="1"/>
</dbReference>
<feature type="transmembrane region" description="Helical" evidence="2">
    <location>
        <begin position="160"/>
        <end position="182"/>
    </location>
</feature>
<evidence type="ECO:0000313" key="3">
    <source>
        <dbReference type="EMBL" id="PKA63596.1"/>
    </source>
</evidence>
<dbReference type="OrthoDB" id="1433814at2759"/>
<feature type="compositionally biased region" description="Low complexity" evidence="1">
    <location>
        <begin position="109"/>
        <end position="125"/>
    </location>
</feature>
<dbReference type="PANTHER" id="PTHR37186">
    <property type="entry name" value="OS06G0524500 PROTEIN"/>
    <property type="match status" value="1"/>
</dbReference>
<dbReference type="EMBL" id="KZ451908">
    <property type="protein sequence ID" value="PKA63596.1"/>
    <property type="molecule type" value="Genomic_DNA"/>
</dbReference>
<keyword evidence="4" id="KW-1185">Reference proteome</keyword>
<evidence type="ECO:0000313" key="4">
    <source>
        <dbReference type="Proteomes" id="UP000236161"/>
    </source>
</evidence>
<reference evidence="3 4" key="1">
    <citation type="journal article" date="2017" name="Nature">
        <title>The Apostasia genome and the evolution of orchids.</title>
        <authorList>
            <person name="Zhang G.Q."/>
            <person name="Liu K.W."/>
            <person name="Li Z."/>
            <person name="Lohaus R."/>
            <person name="Hsiao Y.Y."/>
            <person name="Niu S.C."/>
            <person name="Wang J.Y."/>
            <person name="Lin Y.C."/>
            <person name="Xu Q."/>
            <person name="Chen L.J."/>
            <person name="Yoshida K."/>
            <person name="Fujiwara S."/>
            <person name="Wang Z.W."/>
            <person name="Zhang Y.Q."/>
            <person name="Mitsuda N."/>
            <person name="Wang M."/>
            <person name="Liu G.H."/>
            <person name="Pecoraro L."/>
            <person name="Huang H.X."/>
            <person name="Xiao X.J."/>
            <person name="Lin M."/>
            <person name="Wu X.Y."/>
            <person name="Wu W.L."/>
            <person name="Chen Y.Y."/>
            <person name="Chang S.B."/>
            <person name="Sakamoto S."/>
            <person name="Ohme-Takagi M."/>
            <person name="Yagi M."/>
            <person name="Zeng S.J."/>
            <person name="Shen C.Y."/>
            <person name="Yeh C.M."/>
            <person name="Luo Y.B."/>
            <person name="Tsai W.C."/>
            <person name="Van de Peer Y."/>
            <person name="Liu Z.J."/>
        </authorList>
    </citation>
    <scope>NUCLEOTIDE SEQUENCE [LARGE SCALE GENOMIC DNA]</scope>
    <source>
        <strain evidence="4">cv. Shenzhen</strain>
        <tissue evidence="3">Stem</tissue>
    </source>
</reference>
<evidence type="ECO:0000256" key="1">
    <source>
        <dbReference type="SAM" id="MobiDB-lite"/>
    </source>
</evidence>
<keyword evidence="2" id="KW-0472">Membrane</keyword>
<feature type="region of interest" description="Disordered" evidence="1">
    <location>
        <begin position="88"/>
        <end position="143"/>
    </location>
</feature>
<sequence length="215" mass="24254">MRLHMLREKKNHLKVLVGCQFIRLFGCTSPFIQRIVRTHHVSNIFNGFRDTGPKPIVCLEAMAQFDYCLYKMLRAFFVEPQPLEMAEVHQNPPSSVEKDPRPQPPSRPLPEFAGDSADADPAAAASWKATKYPNPPEQFNPDPVTLRDQWRFAIRQYSRWYSHAWGTAILAGMAFFALGWVVKGSNPLPSSTHPSSDDSTSAADADATKPNRISW</sequence>
<keyword evidence="2" id="KW-1133">Transmembrane helix</keyword>
<feature type="region of interest" description="Disordered" evidence="1">
    <location>
        <begin position="188"/>
        <end position="215"/>
    </location>
</feature>
<dbReference type="AlphaFoldDB" id="A0A2I0B728"/>
<evidence type="ECO:0000256" key="2">
    <source>
        <dbReference type="SAM" id="Phobius"/>
    </source>
</evidence>
<keyword evidence="2" id="KW-0812">Transmembrane</keyword>